<dbReference type="PANTHER" id="PTHR43459:SF1">
    <property type="entry name" value="EG:BACN32G11.4 PROTEIN"/>
    <property type="match status" value="1"/>
</dbReference>
<dbReference type="SUPFAM" id="SSF52096">
    <property type="entry name" value="ClpP/crotonase"/>
    <property type="match status" value="1"/>
</dbReference>
<dbReference type="Proteomes" id="UP001143463">
    <property type="component" value="Unassembled WGS sequence"/>
</dbReference>
<dbReference type="PANTHER" id="PTHR43459">
    <property type="entry name" value="ENOYL-COA HYDRATASE"/>
    <property type="match status" value="1"/>
</dbReference>
<dbReference type="Gene3D" id="3.90.226.10">
    <property type="entry name" value="2-enoyl-CoA Hydratase, Chain A, domain 1"/>
    <property type="match status" value="1"/>
</dbReference>
<dbReference type="GO" id="GO:0003824">
    <property type="term" value="F:catalytic activity"/>
    <property type="evidence" value="ECO:0007669"/>
    <property type="project" value="UniProtKB-ARBA"/>
</dbReference>
<reference evidence="1" key="1">
    <citation type="journal article" date="2014" name="Int. J. Syst. Evol. Microbiol.">
        <title>Complete genome sequence of Corynebacterium casei LMG S-19264T (=DSM 44701T), isolated from a smear-ripened cheese.</title>
        <authorList>
            <consortium name="US DOE Joint Genome Institute (JGI-PGF)"/>
            <person name="Walter F."/>
            <person name="Albersmeier A."/>
            <person name="Kalinowski J."/>
            <person name="Ruckert C."/>
        </authorList>
    </citation>
    <scope>NUCLEOTIDE SEQUENCE</scope>
    <source>
        <strain evidence="1">VKM Ac-1069</strain>
    </source>
</reference>
<dbReference type="CDD" id="cd06558">
    <property type="entry name" value="crotonase-like"/>
    <property type="match status" value="1"/>
</dbReference>
<accession>A0A9W6NX45</accession>
<comment type="caution">
    <text evidence="1">The sequence shown here is derived from an EMBL/GenBank/DDBJ whole genome shotgun (WGS) entry which is preliminary data.</text>
</comment>
<evidence type="ECO:0000313" key="1">
    <source>
        <dbReference type="EMBL" id="GLL12509.1"/>
    </source>
</evidence>
<protein>
    <submittedName>
        <fullName evidence="1">Enoyl-CoA hydratase</fullName>
    </submittedName>
</protein>
<reference evidence="1" key="2">
    <citation type="submission" date="2023-01" db="EMBL/GenBank/DDBJ databases">
        <authorList>
            <person name="Sun Q."/>
            <person name="Evtushenko L."/>
        </authorList>
    </citation>
    <scope>NUCLEOTIDE SEQUENCE</scope>
    <source>
        <strain evidence="1">VKM Ac-1069</strain>
    </source>
</reference>
<keyword evidence="2" id="KW-1185">Reference proteome</keyword>
<gene>
    <name evidence="1" type="primary">paaG_9</name>
    <name evidence="1" type="ORF">GCM10017577_36500</name>
</gene>
<evidence type="ECO:0000313" key="2">
    <source>
        <dbReference type="Proteomes" id="UP001143463"/>
    </source>
</evidence>
<dbReference type="InterPro" id="IPR001753">
    <property type="entry name" value="Enoyl-CoA_hydra/iso"/>
</dbReference>
<sequence length="351" mass="36483">MTPRTVHPADLADQAPLLDAEARVDGPLLGVDLSGPPADVAHLARIAEESDRILVGVGKPGPGWSPLVRALALTLVPAGRDTGPELVGVGDPGAALADLHAAAEANPQAATVLAGLLRWSGALSVPAALDAESLAYSTLLGGPEFRAWLDRRGPRPLPPPVDEPVRVARAGRILHLTLNRPERRNAYGRQLRDALVGGLDLALLDPDVEEVVIDGEGPAFCAGGDLDEFGTAPDLATAHLVRTRAGAARPVHALRDRVEVRLHGPCVGAGIEVPAFAGHVVAAADTTVRLPEVSMGLIPGAGGTVSLPRRIGRWRTLYLALSGRPCDAPTALRWGLVDAVAEQCQADAHEP</sequence>
<organism evidence="1 2">
    <name type="scientific">Pseudonocardia halophobica</name>
    <dbReference type="NCBI Taxonomy" id="29401"/>
    <lineage>
        <taxon>Bacteria</taxon>
        <taxon>Bacillati</taxon>
        <taxon>Actinomycetota</taxon>
        <taxon>Actinomycetes</taxon>
        <taxon>Pseudonocardiales</taxon>
        <taxon>Pseudonocardiaceae</taxon>
        <taxon>Pseudonocardia</taxon>
    </lineage>
</organism>
<dbReference type="EMBL" id="BSFQ01000014">
    <property type="protein sequence ID" value="GLL12509.1"/>
    <property type="molecule type" value="Genomic_DNA"/>
</dbReference>
<dbReference type="Pfam" id="PF00378">
    <property type="entry name" value="ECH_1"/>
    <property type="match status" value="1"/>
</dbReference>
<dbReference type="RefSeq" id="WP_037048067.1">
    <property type="nucleotide sequence ID" value="NZ_BAAAUZ010000029.1"/>
</dbReference>
<name>A0A9W6NX45_9PSEU</name>
<proteinExistence type="predicted"/>
<dbReference type="InterPro" id="IPR029045">
    <property type="entry name" value="ClpP/crotonase-like_dom_sf"/>
</dbReference>
<dbReference type="AlphaFoldDB" id="A0A9W6NX45"/>